<dbReference type="PANTHER" id="PTHR36437">
    <property type="entry name" value="GLYOXALASE/BLEOMYCIN RESISTANCE PROTEIN/DIOXYGENASE"/>
    <property type="match status" value="1"/>
</dbReference>
<evidence type="ECO:0000313" key="3">
    <source>
        <dbReference type="Proteomes" id="UP000276770"/>
    </source>
</evidence>
<sequence length="119" mass="13411">MLNNVCVITVKVDDLKKAMDFYTNVLDFEISKRYGEKIVSLVHHSVPIVLEETVNNHRNGTPSVLLGILSNNIEEDFNRLKSLGAKVLFAEPQPCPPGRFFMIEDPAGNHIEIVEFSNE</sequence>
<protein>
    <submittedName>
        <fullName evidence="2">VOC family protein</fullName>
    </submittedName>
</protein>
<dbReference type="RefSeq" id="WP_121681344.1">
    <property type="nucleotide sequence ID" value="NZ_RCVZ01000010.1"/>
</dbReference>
<dbReference type="Proteomes" id="UP000276770">
    <property type="component" value="Unassembled WGS sequence"/>
</dbReference>
<dbReference type="InterPro" id="IPR004360">
    <property type="entry name" value="Glyas_Fos-R_dOase_dom"/>
</dbReference>
<organism evidence="2 3">
    <name type="scientific">Falsibacillus albus</name>
    <dbReference type="NCBI Taxonomy" id="2478915"/>
    <lineage>
        <taxon>Bacteria</taxon>
        <taxon>Bacillati</taxon>
        <taxon>Bacillota</taxon>
        <taxon>Bacilli</taxon>
        <taxon>Bacillales</taxon>
        <taxon>Bacillaceae</taxon>
        <taxon>Falsibacillus</taxon>
    </lineage>
</organism>
<reference evidence="2 3" key="1">
    <citation type="submission" date="2018-10" db="EMBL/GenBank/DDBJ databases">
        <title>Falsibacillus sp. genome draft.</title>
        <authorList>
            <person name="Shi S."/>
        </authorList>
    </citation>
    <scope>NUCLEOTIDE SEQUENCE [LARGE SCALE GENOMIC DNA]</scope>
    <source>
        <strain evidence="2 3">GY 10110</strain>
    </source>
</reference>
<dbReference type="Gene3D" id="3.10.180.10">
    <property type="entry name" value="2,3-Dihydroxybiphenyl 1,2-Dioxygenase, domain 1"/>
    <property type="match status" value="1"/>
</dbReference>
<accession>A0A3L7JTS9</accession>
<dbReference type="InterPro" id="IPR037523">
    <property type="entry name" value="VOC_core"/>
</dbReference>
<dbReference type="SUPFAM" id="SSF54593">
    <property type="entry name" value="Glyoxalase/Bleomycin resistance protein/Dihydroxybiphenyl dioxygenase"/>
    <property type="match status" value="1"/>
</dbReference>
<dbReference type="EMBL" id="RCVZ01000010">
    <property type="protein sequence ID" value="RLQ94253.1"/>
    <property type="molecule type" value="Genomic_DNA"/>
</dbReference>
<proteinExistence type="predicted"/>
<dbReference type="InterPro" id="IPR029068">
    <property type="entry name" value="Glyas_Bleomycin-R_OHBP_Dase"/>
</dbReference>
<evidence type="ECO:0000313" key="2">
    <source>
        <dbReference type="EMBL" id="RLQ94253.1"/>
    </source>
</evidence>
<dbReference type="PANTHER" id="PTHR36437:SF2">
    <property type="entry name" value="GLYOXALASE_BLEOMYCIN RESISTANCE PROTEIN_DIOXYGENASE"/>
    <property type="match status" value="1"/>
</dbReference>
<keyword evidence="3" id="KW-1185">Reference proteome</keyword>
<dbReference type="OrthoDB" id="3826308at2"/>
<dbReference type="PROSITE" id="PS51819">
    <property type="entry name" value="VOC"/>
    <property type="match status" value="1"/>
</dbReference>
<dbReference type="AlphaFoldDB" id="A0A3L7JTS9"/>
<comment type="caution">
    <text evidence="2">The sequence shown here is derived from an EMBL/GenBank/DDBJ whole genome shotgun (WGS) entry which is preliminary data.</text>
</comment>
<dbReference type="Pfam" id="PF00903">
    <property type="entry name" value="Glyoxalase"/>
    <property type="match status" value="1"/>
</dbReference>
<gene>
    <name evidence="2" type="ORF">D9X91_14410</name>
</gene>
<feature type="domain" description="VOC" evidence="1">
    <location>
        <begin position="4"/>
        <end position="116"/>
    </location>
</feature>
<name>A0A3L7JTS9_9BACI</name>
<evidence type="ECO:0000259" key="1">
    <source>
        <dbReference type="PROSITE" id="PS51819"/>
    </source>
</evidence>